<dbReference type="EMBL" id="CP000473">
    <property type="protein sequence ID" value="ABJ83337.1"/>
    <property type="molecule type" value="Genomic_DNA"/>
</dbReference>
<reference evidence="1" key="1">
    <citation type="submission" date="2006-10" db="EMBL/GenBank/DDBJ databases">
        <title>Complete sequence of Solibacter usitatus Ellin6076.</title>
        <authorList>
            <consortium name="US DOE Joint Genome Institute"/>
            <person name="Copeland A."/>
            <person name="Lucas S."/>
            <person name="Lapidus A."/>
            <person name="Barry K."/>
            <person name="Detter J.C."/>
            <person name="Glavina del Rio T."/>
            <person name="Hammon N."/>
            <person name="Israni S."/>
            <person name="Dalin E."/>
            <person name="Tice H."/>
            <person name="Pitluck S."/>
            <person name="Thompson L.S."/>
            <person name="Brettin T."/>
            <person name="Bruce D."/>
            <person name="Han C."/>
            <person name="Tapia R."/>
            <person name="Gilna P."/>
            <person name="Schmutz J."/>
            <person name="Larimer F."/>
            <person name="Land M."/>
            <person name="Hauser L."/>
            <person name="Kyrpides N."/>
            <person name="Mikhailova N."/>
            <person name="Janssen P.H."/>
            <person name="Kuske C.R."/>
            <person name="Richardson P."/>
        </authorList>
    </citation>
    <scope>NUCLEOTIDE SEQUENCE</scope>
    <source>
        <strain evidence="1">Ellin6076</strain>
    </source>
</reference>
<gene>
    <name evidence="1" type="ordered locus">Acid_2348</name>
</gene>
<dbReference type="OrthoDB" id="121194at2"/>
<dbReference type="InterPro" id="IPR007463">
    <property type="entry name" value="DUF507"/>
</dbReference>
<accession>Q025I2</accession>
<evidence type="ECO:0008006" key="2">
    <source>
        <dbReference type="Google" id="ProtNLM"/>
    </source>
</evidence>
<sequence>MLLAREFVTYISKQLVKSLTPGTIETSSPDLLVERIAEVISEELAVEDRLNDEVRDLLSQYSEYMRREGVSYQEMFRRIKNTLISQRKVIRASGRDTGDPMKLSRDKVGEISHKVVEMLRKNRDLRLKNKDSNAIRLEIVRLMTELLLAEDKVDRAARAKIRSQKKEVPEGSEEWDLMLRKYYAEELKKLGIDLAK</sequence>
<evidence type="ECO:0000313" key="1">
    <source>
        <dbReference type="EMBL" id="ABJ83337.1"/>
    </source>
</evidence>
<proteinExistence type="predicted"/>
<dbReference type="HOGENOM" id="CLU_1389410_0_0_0"/>
<organism evidence="1">
    <name type="scientific">Solibacter usitatus (strain Ellin6076)</name>
    <dbReference type="NCBI Taxonomy" id="234267"/>
    <lineage>
        <taxon>Bacteria</taxon>
        <taxon>Pseudomonadati</taxon>
        <taxon>Acidobacteriota</taxon>
        <taxon>Terriglobia</taxon>
        <taxon>Bryobacterales</taxon>
        <taxon>Solibacteraceae</taxon>
        <taxon>Candidatus Solibacter</taxon>
    </lineage>
</organism>
<dbReference type="eggNOG" id="COG2952">
    <property type="taxonomic scope" value="Bacteria"/>
</dbReference>
<protein>
    <recommendedName>
        <fullName evidence="2">DUF507 family protein</fullName>
    </recommendedName>
</protein>
<name>Q025I2_SOLUE</name>
<dbReference type="KEGG" id="sus:Acid_2348"/>
<dbReference type="InParanoid" id="Q025I2"/>
<dbReference type="AlphaFoldDB" id="Q025I2"/>
<dbReference type="Pfam" id="PF04368">
    <property type="entry name" value="DUF507"/>
    <property type="match status" value="1"/>
</dbReference>